<organism evidence="1 2">
    <name type="scientific">Psophocarpus tetragonolobus</name>
    <name type="common">Winged bean</name>
    <name type="synonym">Dolichos tetragonolobus</name>
    <dbReference type="NCBI Taxonomy" id="3891"/>
    <lineage>
        <taxon>Eukaryota</taxon>
        <taxon>Viridiplantae</taxon>
        <taxon>Streptophyta</taxon>
        <taxon>Embryophyta</taxon>
        <taxon>Tracheophyta</taxon>
        <taxon>Spermatophyta</taxon>
        <taxon>Magnoliopsida</taxon>
        <taxon>eudicotyledons</taxon>
        <taxon>Gunneridae</taxon>
        <taxon>Pentapetalae</taxon>
        <taxon>rosids</taxon>
        <taxon>fabids</taxon>
        <taxon>Fabales</taxon>
        <taxon>Fabaceae</taxon>
        <taxon>Papilionoideae</taxon>
        <taxon>50 kb inversion clade</taxon>
        <taxon>NPAAA clade</taxon>
        <taxon>indigoferoid/millettioid clade</taxon>
        <taxon>Phaseoleae</taxon>
        <taxon>Psophocarpus</taxon>
    </lineage>
</organism>
<keyword evidence="2" id="KW-1185">Reference proteome</keyword>
<comment type="caution">
    <text evidence="1">The sequence shown here is derived from an EMBL/GenBank/DDBJ whole genome shotgun (WGS) entry which is preliminary data.</text>
</comment>
<evidence type="ECO:0000313" key="1">
    <source>
        <dbReference type="EMBL" id="KAK7388357.1"/>
    </source>
</evidence>
<dbReference type="AlphaFoldDB" id="A0AAN9S3M4"/>
<sequence>MVKHPNIVELHEVQDLLRHGTRPRWGALQQGLQGSLEGGGPPLPPIFTPSRPPFSWLRSRRITGIRWSTTTSAPNTFVLLLKTFSGIPHLPLLDHHFTHLICFLI</sequence>
<dbReference type="Proteomes" id="UP001386955">
    <property type="component" value="Unassembled WGS sequence"/>
</dbReference>
<proteinExistence type="predicted"/>
<protein>
    <submittedName>
        <fullName evidence="1">Uncharacterized protein</fullName>
    </submittedName>
</protein>
<name>A0AAN9S3M4_PSOTE</name>
<gene>
    <name evidence="1" type="ORF">VNO78_23173</name>
</gene>
<reference evidence="1 2" key="1">
    <citation type="submission" date="2024-01" db="EMBL/GenBank/DDBJ databases">
        <title>The genomes of 5 underutilized Papilionoideae crops provide insights into root nodulation and disease resistanc.</title>
        <authorList>
            <person name="Jiang F."/>
        </authorList>
    </citation>
    <scope>NUCLEOTIDE SEQUENCE [LARGE SCALE GENOMIC DNA]</scope>
    <source>
        <strain evidence="1">DUOXIRENSHENG_FW03</strain>
        <tissue evidence="1">Leaves</tissue>
    </source>
</reference>
<evidence type="ECO:0000313" key="2">
    <source>
        <dbReference type="Proteomes" id="UP001386955"/>
    </source>
</evidence>
<accession>A0AAN9S3M4</accession>
<dbReference type="EMBL" id="JAYMYS010000006">
    <property type="protein sequence ID" value="KAK7388357.1"/>
    <property type="molecule type" value="Genomic_DNA"/>
</dbReference>